<dbReference type="PANTHER" id="PTHR12120:SF10">
    <property type="entry name" value="TNFR-CYS DOMAIN-CONTAINING PROTEIN"/>
    <property type="match status" value="1"/>
</dbReference>
<gene>
    <name evidence="13" type="primary">LOC109470610</name>
</gene>
<feature type="region of interest" description="Disordered" evidence="9">
    <location>
        <begin position="201"/>
        <end position="328"/>
    </location>
</feature>
<feature type="transmembrane region" description="Helical" evidence="10">
    <location>
        <begin position="172"/>
        <end position="194"/>
    </location>
</feature>
<dbReference type="KEGG" id="bbel:109470610"/>
<evidence type="ECO:0000256" key="5">
    <source>
        <dbReference type="ARBA" id="ARBA00023136"/>
    </source>
</evidence>
<keyword evidence="2 10" id="KW-0812">Transmembrane</keyword>
<evidence type="ECO:0000256" key="1">
    <source>
        <dbReference type="ARBA" id="ARBA00004167"/>
    </source>
</evidence>
<dbReference type="GO" id="GO:0043123">
    <property type="term" value="P:positive regulation of canonical NF-kappaB signal transduction"/>
    <property type="evidence" value="ECO:0007669"/>
    <property type="project" value="InterPro"/>
</dbReference>
<dbReference type="AlphaFoldDB" id="A0A6P4Z6E4"/>
<feature type="chain" id="PRO_5028161036" evidence="11">
    <location>
        <begin position="23"/>
        <end position="520"/>
    </location>
</feature>
<evidence type="ECO:0000256" key="2">
    <source>
        <dbReference type="ARBA" id="ARBA00022692"/>
    </source>
</evidence>
<keyword evidence="7" id="KW-0675">Receptor</keyword>
<comment type="subcellular location">
    <subcellularLocation>
        <location evidence="1">Membrane</location>
        <topology evidence="1">Single-pass membrane protein</topology>
    </subcellularLocation>
</comment>
<evidence type="ECO:0000256" key="4">
    <source>
        <dbReference type="ARBA" id="ARBA00022989"/>
    </source>
</evidence>
<dbReference type="GO" id="GO:0046330">
    <property type="term" value="P:positive regulation of JNK cascade"/>
    <property type="evidence" value="ECO:0007669"/>
    <property type="project" value="InterPro"/>
</dbReference>
<keyword evidence="3" id="KW-0677">Repeat</keyword>
<name>A0A6P4Z6E4_BRABE</name>
<evidence type="ECO:0000256" key="11">
    <source>
        <dbReference type="SAM" id="SignalP"/>
    </source>
</evidence>
<evidence type="ECO:0000313" key="12">
    <source>
        <dbReference type="Proteomes" id="UP000515135"/>
    </source>
</evidence>
<dbReference type="OrthoDB" id="10042879at2759"/>
<evidence type="ECO:0000256" key="7">
    <source>
        <dbReference type="ARBA" id="ARBA00023170"/>
    </source>
</evidence>
<dbReference type="Proteomes" id="UP000515135">
    <property type="component" value="Unplaced"/>
</dbReference>
<evidence type="ECO:0000256" key="9">
    <source>
        <dbReference type="SAM" id="MobiDB-lite"/>
    </source>
</evidence>
<evidence type="ECO:0000313" key="13">
    <source>
        <dbReference type="RefSeq" id="XP_019625171.1"/>
    </source>
</evidence>
<dbReference type="InterPro" id="IPR047526">
    <property type="entry name" value="TNR19/27/EDAR"/>
</dbReference>
<evidence type="ECO:0000256" key="10">
    <source>
        <dbReference type="SAM" id="Phobius"/>
    </source>
</evidence>
<dbReference type="SUPFAM" id="SSF47986">
    <property type="entry name" value="DEATH domain"/>
    <property type="match status" value="1"/>
</dbReference>
<dbReference type="PANTHER" id="PTHR12120">
    <property type="entry name" value="TNFR-CYS DOMAIN-CONTAINING PROTEIN"/>
    <property type="match status" value="1"/>
</dbReference>
<accession>A0A6P4Z6E4</accession>
<reference evidence="13" key="1">
    <citation type="submission" date="2025-08" db="UniProtKB">
        <authorList>
            <consortium name="RefSeq"/>
        </authorList>
    </citation>
    <scope>IDENTIFICATION</scope>
    <source>
        <tissue evidence="13">Gonad</tissue>
    </source>
</reference>
<evidence type="ECO:0000256" key="8">
    <source>
        <dbReference type="ARBA" id="ARBA00023180"/>
    </source>
</evidence>
<feature type="compositionally biased region" description="Basic and acidic residues" evidence="9">
    <location>
        <begin position="209"/>
        <end position="232"/>
    </location>
</feature>
<sequence length="520" mass="57427">MMVTIGLLALLLASGFPGLAAGEDCSGDSQYLDIDGNCRSCNEKTCPAGQKAKQDCGSGKDLICEPCTDLPSGKTCAKGVERDCISCKRQHKKTARECNAHLDSVCFGCLDGYFPKARIQGEVDCIRCDAEKNNRSECMVPENPVIKCAPPDPKQYKAKLEDDQHYKESQRWTVIAAVALTAAAALTVIVAISLKRKLCKPHGPYHRAPGRDPEAPYTPERRHPAVADRVEKSSTLTEESEDDQCRVDTNNKKVKFTKARASSNQSEDGQKLLQSNNVPDSKRPKLKLKMPKRSSVGELEVRVSGSRTSSPVKAVPTPKKGTPSPFPVSDREENVFSYPAGNQPVNVQPELHVIEDAQEPFVEPTTSQTSTPTGSLDLSGQTARLHKDSRPNHTANDYASNLAWCKERASSILLDNDWFSYNIQQTLAVYLDRLPPLSSMPTWRTFFERGFGLTKLDLDGVNTQSVPSPTLALFAVLQTRTAKDRHTVKKVLETLHDLMLYDAANYLCEELLEYKQKPKS</sequence>
<keyword evidence="6" id="KW-1015">Disulfide bond</keyword>
<keyword evidence="5 10" id="KW-0472">Membrane</keyword>
<feature type="compositionally biased region" description="Polar residues" evidence="9">
    <location>
        <begin position="260"/>
        <end position="279"/>
    </location>
</feature>
<proteinExistence type="predicted"/>
<keyword evidence="11" id="KW-0732">Signal</keyword>
<organism evidence="12 13">
    <name type="scientific">Branchiostoma belcheri</name>
    <name type="common">Amphioxus</name>
    <dbReference type="NCBI Taxonomy" id="7741"/>
    <lineage>
        <taxon>Eukaryota</taxon>
        <taxon>Metazoa</taxon>
        <taxon>Chordata</taxon>
        <taxon>Cephalochordata</taxon>
        <taxon>Leptocardii</taxon>
        <taxon>Amphioxiformes</taxon>
        <taxon>Branchiostomatidae</taxon>
        <taxon>Branchiostoma</taxon>
    </lineage>
</organism>
<protein>
    <submittedName>
        <fullName evidence="13">Uncharacterized protein LOC109470610</fullName>
    </submittedName>
</protein>
<dbReference type="InterPro" id="IPR011029">
    <property type="entry name" value="DEATH-like_dom_sf"/>
</dbReference>
<keyword evidence="12" id="KW-1185">Reference proteome</keyword>
<evidence type="ECO:0000256" key="3">
    <source>
        <dbReference type="ARBA" id="ARBA00022737"/>
    </source>
</evidence>
<dbReference type="GO" id="GO:0038023">
    <property type="term" value="F:signaling receptor activity"/>
    <property type="evidence" value="ECO:0007669"/>
    <property type="project" value="InterPro"/>
</dbReference>
<keyword evidence="4 10" id="KW-1133">Transmembrane helix</keyword>
<dbReference type="GeneID" id="109470610"/>
<evidence type="ECO:0000256" key="6">
    <source>
        <dbReference type="ARBA" id="ARBA00023157"/>
    </source>
</evidence>
<feature type="signal peptide" evidence="11">
    <location>
        <begin position="1"/>
        <end position="22"/>
    </location>
</feature>
<dbReference type="GO" id="GO:0005886">
    <property type="term" value="C:plasma membrane"/>
    <property type="evidence" value="ECO:0007669"/>
    <property type="project" value="TreeGrafter"/>
</dbReference>
<keyword evidence="8" id="KW-0325">Glycoprotein</keyword>
<dbReference type="RefSeq" id="XP_019625171.1">
    <property type="nucleotide sequence ID" value="XM_019769612.1"/>
</dbReference>